<dbReference type="Proteomes" id="UP000053660">
    <property type="component" value="Unassembled WGS sequence"/>
</dbReference>
<sequence>MRFAPQLAAKLAVLLAPFIVFGSAATDFIEGVYKVCLDVRKRICISHYIESAQYLIAEMTIAGNPLSHFEDNSAGNTNTAYVNEGDIPEHLIACIREAWKSIDVKQGLDDAANQKTEIPSAAVAVKSDVNNNSYFGCSDVEEIPSCEERVCSRASSLHLEENSSLSDTEIPPYARRVGITDAKFLHQYFLVEGEQLLGLFRFCPQCGTALEKVELTAVGTAPVVHFLCPVCSLRAPYVQRWEGQKRAVDHTRERMFKGNVEACVALVTTGVRYVELKRFADQLRMALFSSTYYWKIFELTRSAVDKVYSRHEQRVMELVHSKNQDREGLHLAADGAYDSRGFSALIGKVVLSDTSTKLILRTEVLHRSETGGISQKMEIEGLRRLFRWTVQSGLRVASLTTDRSRAVGKLLKELEGEVGPVQHYYDGWHLVKWLGNELLKASKKGSCGPIVWWIEKIKTHCWNAIAAGAQLHIDIPPVFNTCLMHVRDVHEWQKEDITGPYVCCSHEALTGPRPETLPLESDAYQSLRKIVLTKTFQRDLAKASPHGGTSICETKNALDRLYCRKEIYYPISTYPMYVKLATMHLNTLRLAEIAGERREVRVLEIQRKYNRRKSRISFKNPVPHIWRDEILEEVMHSRRLMLDTNTVESDDLQVSEDVRELMDEEDIFSAEL</sequence>
<evidence type="ECO:0000256" key="1">
    <source>
        <dbReference type="SAM" id="SignalP"/>
    </source>
</evidence>
<keyword evidence="1" id="KW-0732">Signal</keyword>
<feature type="signal peptide" evidence="1">
    <location>
        <begin position="1"/>
        <end position="24"/>
    </location>
</feature>
<dbReference type="OrthoDB" id="5873540at2759"/>
<evidence type="ECO:0000259" key="2">
    <source>
        <dbReference type="Pfam" id="PF20700"/>
    </source>
</evidence>
<dbReference type="PANTHER" id="PTHR31751">
    <property type="entry name" value="SI:CH211-108C17.2-RELATED-RELATED"/>
    <property type="match status" value="1"/>
</dbReference>
<gene>
    <name evidence="3" type="ORF">OESDEN_11251</name>
</gene>
<organism evidence="3 4">
    <name type="scientific">Oesophagostomum dentatum</name>
    <name type="common">Nodular worm</name>
    <dbReference type="NCBI Taxonomy" id="61180"/>
    <lineage>
        <taxon>Eukaryota</taxon>
        <taxon>Metazoa</taxon>
        <taxon>Ecdysozoa</taxon>
        <taxon>Nematoda</taxon>
        <taxon>Chromadorea</taxon>
        <taxon>Rhabditida</taxon>
        <taxon>Rhabditina</taxon>
        <taxon>Rhabditomorpha</taxon>
        <taxon>Strongyloidea</taxon>
        <taxon>Strongylidae</taxon>
        <taxon>Oesophagostomum</taxon>
    </lineage>
</organism>
<dbReference type="PANTHER" id="PTHR31751:SF42">
    <property type="entry name" value="PROTEIN CBG10204"/>
    <property type="match status" value="1"/>
</dbReference>
<dbReference type="AlphaFoldDB" id="A0A0B1T0I2"/>
<dbReference type="Pfam" id="PF20700">
    <property type="entry name" value="Mutator"/>
    <property type="match status" value="1"/>
</dbReference>
<feature type="domain" description="Mutator-like transposase" evidence="2">
    <location>
        <begin position="211"/>
        <end position="365"/>
    </location>
</feature>
<proteinExistence type="predicted"/>
<accession>A0A0B1T0I2</accession>
<feature type="chain" id="PRO_5002082856" description="Mutator-like transposase domain-containing protein" evidence="1">
    <location>
        <begin position="25"/>
        <end position="672"/>
    </location>
</feature>
<name>A0A0B1T0I2_OESDE</name>
<dbReference type="EMBL" id="KN554952">
    <property type="protein sequence ID" value="KHJ88945.1"/>
    <property type="molecule type" value="Genomic_DNA"/>
</dbReference>
<dbReference type="InterPro" id="IPR049012">
    <property type="entry name" value="Mutator_transp_dom"/>
</dbReference>
<evidence type="ECO:0000313" key="4">
    <source>
        <dbReference type="Proteomes" id="UP000053660"/>
    </source>
</evidence>
<keyword evidence="4" id="KW-1185">Reference proteome</keyword>
<protein>
    <recommendedName>
        <fullName evidence="2">Mutator-like transposase domain-containing protein</fullName>
    </recommendedName>
</protein>
<evidence type="ECO:0000313" key="3">
    <source>
        <dbReference type="EMBL" id="KHJ88945.1"/>
    </source>
</evidence>
<reference evidence="3 4" key="1">
    <citation type="submission" date="2014-03" db="EMBL/GenBank/DDBJ databases">
        <title>Draft genome of the hookworm Oesophagostomum dentatum.</title>
        <authorList>
            <person name="Mitreva M."/>
        </authorList>
    </citation>
    <scope>NUCLEOTIDE SEQUENCE [LARGE SCALE GENOMIC DNA]</scope>
    <source>
        <strain evidence="3 4">OD-Hann</strain>
    </source>
</reference>